<comment type="caution">
    <text evidence="2">The sequence shown here is derived from an EMBL/GenBank/DDBJ whole genome shotgun (WGS) entry which is preliminary data.</text>
</comment>
<evidence type="ECO:0000256" key="1">
    <source>
        <dbReference type="ARBA" id="ARBA00023125"/>
    </source>
</evidence>
<protein>
    <submittedName>
        <fullName evidence="2">Meiotic recombination protein dmc1</fullName>
    </submittedName>
</protein>
<keyword evidence="3" id="KW-1185">Reference proteome</keyword>
<dbReference type="InterPro" id="IPR010995">
    <property type="entry name" value="DNA_repair_Rad51/TF_NusA_a-hlx"/>
</dbReference>
<evidence type="ECO:0000313" key="3">
    <source>
        <dbReference type="Proteomes" id="UP001359485"/>
    </source>
</evidence>
<accession>A0ABR1AXD4</accession>
<organism evidence="2 3">
    <name type="scientific">Polyplax serrata</name>
    <name type="common">Common mouse louse</name>
    <dbReference type="NCBI Taxonomy" id="468196"/>
    <lineage>
        <taxon>Eukaryota</taxon>
        <taxon>Metazoa</taxon>
        <taxon>Ecdysozoa</taxon>
        <taxon>Arthropoda</taxon>
        <taxon>Hexapoda</taxon>
        <taxon>Insecta</taxon>
        <taxon>Pterygota</taxon>
        <taxon>Neoptera</taxon>
        <taxon>Paraneoptera</taxon>
        <taxon>Psocodea</taxon>
        <taxon>Troctomorpha</taxon>
        <taxon>Phthiraptera</taxon>
        <taxon>Anoplura</taxon>
        <taxon>Polyplacidae</taxon>
        <taxon>Polyplax</taxon>
    </lineage>
</organism>
<dbReference type="EMBL" id="JAWJWF010000007">
    <property type="protein sequence ID" value="KAK6630842.1"/>
    <property type="molecule type" value="Genomic_DNA"/>
</dbReference>
<dbReference type="PANTHER" id="PTHR22942">
    <property type="entry name" value="RECA/RAD51/RADA DNA STRAND-PAIRING FAMILY MEMBER"/>
    <property type="match status" value="1"/>
</dbReference>
<keyword evidence="1" id="KW-0238">DNA-binding</keyword>
<dbReference type="SUPFAM" id="SSF47794">
    <property type="entry name" value="Rad51 N-terminal domain-like"/>
    <property type="match status" value="1"/>
</dbReference>
<name>A0ABR1AXD4_POLSC</name>
<gene>
    <name evidence="2" type="primary">DMC1_1</name>
    <name evidence="2" type="ORF">RUM44_003012</name>
</gene>
<reference evidence="2 3" key="1">
    <citation type="submission" date="2023-09" db="EMBL/GenBank/DDBJ databases">
        <title>Genomes of two closely related lineages of the louse Polyplax serrata with different host specificities.</title>
        <authorList>
            <person name="Martinu J."/>
            <person name="Tarabai H."/>
            <person name="Stefka J."/>
            <person name="Hypsa V."/>
        </authorList>
    </citation>
    <scope>NUCLEOTIDE SEQUENCE [LARGE SCALE GENOMIC DNA]</scope>
    <source>
        <strain evidence="2">98ZLc_SE</strain>
    </source>
</reference>
<proteinExistence type="predicted"/>
<dbReference type="PANTHER" id="PTHR22942:SF30">
    <property type="entry name" value="MEIOTIC RECOMBINATION PROTEIN DMC1_LIM15 HOMOLOG"/>
    <property type="match status" value="1"/>
</dbReference>
<evidence type="ECO:0000313" key="2">
    <source>
        <dbReference type="EMBL" id="KAK6630842.1"/>
    </source>
</evidence>
<dbReference type="Gene3D" id="1.10.150.20">
    <property type="entry name" value="5' to 3' exonuclease, C-terminal subdomain"/>
    <property type="match status" value="1"/>
</dbReference>
<sequence>MALTHDNVADIKKLKASGICTIKGVQMTIKKRLCAIKGFSEAKVDKIKEACAKICTIHFSTALEISHWRKQVFRISTGSHELE</sequence>
<dbReference type="Proteomes" id="UP001359485">
    <property type="component" value="Unassembled WGS sequence"/>
</dbReference>
<dbReference type="Pfam" id="PF14520">
    <property type="entry name" value="HHH_5"/>
    <property type="match status" value="1"/>
</dbReference>